<feature type="compositionally biased region" description="Polar residues" evidence="1">
    <location>
        <begin position="194"/>
        <end position="210"/>
    </location>
</feature>
<organism evidence="2 3">
    <name type="scientific">Bodo saltans</name>
    <name type="common">Flagellated protozoan</name>
    <dbReference type="NCBI Taxonomy" id="75058"/>
    <lineage>
        <taxon>Eukaryota</taxon>
        <taxon>Discoba</taxon>
        <taxon>Euglenozoa</taxon>
        <taxon>Kinetoplastea</taxon>
        <taxon>Metakinetoplastina</taxon>
        <taxon>Eubodonida</taxon>
        <taxon>Bodonidae</taxon>
        <taxon>Bodo</taxon>
    </lineage>
</organism>
<evidence type="ECO:0000313" key="3">
    <source>
        <dbReference type="Proteomes" id="UP000051952"/>
    </source>
</evidence>
<evidence type="ECO:0000256" key="1">
    <source>
        <dbReference type="SAM" id="MobiDB-lite"/>
    </source>
</evidence>
<feature type="compositionally biased region" description="Low complexity" evidence="1">
    <location>
        <begin position="700"/>
        <end position="709"/>
    </location>
</feature>
<reference evidence="3" key="1">
    <citation type="submission" date="2015-09" db="EMBL/GenBank/DDBJ databases">
        <authorList>
            <consortium name="Pathogen Informatics"/>
        </authorList>
    </citation>
    <scope>NUCLEOTIDE SEQUENCE [LARGE SCALE GENOMIC DNA]</scope>
    <source>
        <strain evidence="3">Lake Konstanz</strain>
    </source>
</reference>
<proteinExistence type="predicted"/>
<feature type="compositionally biased region" description="Polar residues" evidence="1">
    <location>
        <begin position="676"/>
        <end position="699"/>
    </location>
</feature>
<keyword evidence="3" id="KW-1185">Reference proteome</keyword>
<feature type="compositionally biased region" description="Polar residues" evidence="1">
    <location>
        <begin position="81"/>
        <end position="103"/>
    </location>
</feature>
<protein>
    <submittedName>
        <fullName evidence="2">Uncharacterized protein</fullName>
    </submittedName>
</protein>
<gene>
    <name evidence="2" type="ORF">BSAL_52135</name>
</gene>
<feature type="compositionally biased region" description="Polar residues" evidence="1">
    <location>
        <begin position="553"/>
        <end position="565"/>
    </location>
</feature>
<feature type="region of interest" description="Disordered" evidence="1">
    <location>
        <begin position="755"/>
        <end position="783"/>
    </location>
</feature>
<feature type="compositionally biased region" description="Basic residues" evidence="1">
    <location>
        <begin position="724"/>
        <end position="733"/>
    </location>
</feature>
<feature type="region of interest" description="Disordered" evidence="1">
    <location>
        <begin position="676"/>
        <end position="741"/>
    </location>
</feature>
<feature type="compositionally biased region" description="Polar residues" evidence="1">
    <location>
        <begin position="46"/>
        <end position="61"/>
    </location>
</feature>
<feature type="compositionally biased region" description="Low complexity" evidence="1">
    <location>
        <begin position="162"/>
        <end position="176"/>
    </location>
</feature>
<feature type="compositionally biased region" description="Low complexity" evidence="1">
    <location>
        <begin position="18"/>
        <end position="29"/>
    </location>
</feature>
<feature type="region of interest" description="Disordered" evidence="1">
    <location>
        <begin position="536"/>
        <end position="570"/>
    </location>
</feature>
<feature type="compositionally biased region" description="Basic and acidic residues" evidence="1">
    <location>
        <begin position="114"/>
        <end position="126"/>
    </location>
</feature>
<evidence type="ECO:0000313" key="2">
    <source>
        <dbReference type="EMBL" id="CUE69651.1"/>
    </source>
</evidence>
<dbReference type="VEuPathDB" id="TriTrypDB:BSAL_52135"/>
<feature type="compositionally biased region" description="Low complexity" evidence="1">
    <location>
        <begin position="242"/>
        <end position="267"/>
    </location>
</feature>
<name>A0A0S4ILB7_BODSA</name>
<sequence>MTQPIVPKRFPPPPPRTSPSRTPGGSRSTSPPPLHTMIPRRRPSELDSSLTQSGTAVFASTQPPPQHLAEEEEEPAIIFHSKNSAVFASPIQQQHAKQQTSLQAEADLNSSSQHQRESSQEHERRSHTMHRVVVPPQQRPMATQQHAAQRPDNLLEQNDQHQVLVPQRRLELQQPQRENHPTAVLQGGDAPIHPQTSSSTRLQTSASTLPTAAGPIGGPRGHTRVPPSSHPERAPLPNLQPSTSSVSSSNAFGSSTAATEAPAPIIADPKNALPPASWSAPLNPAGRRVPLPSNQLSSGTSGNSSPLASQHQHVIQSIAPASSPTTNTRDGPLVSNSTNHQSGAPSPVNQLLPTPKRVVPHSVFTTPQPEAAQVIPVNSSRGAVDPAPPSFAHQISVVLKGAWAAPTPAGRTSNNLSDRSIPPSRIIEVSAIKSTTVLDAIQQCLSVLDSDRSVQRLQLQVVSAELEQGNRVLSQHALLEEISHVSELYFLLVQYDTRETVVPLLPTASTGSSFDRHSIALLEARLSTLENFVRAKSSPRRDDVDPAKVTAHGSPSTFINGNTRSPPKALPDDFSVPGLSPIQPEGEPTADEMTQLLLSHHAAVAGTKQSRLAPPQVTGGTDVLAPHTLDESYTAKAEKLAFLALASRKERLVKLDEIKCAIARQLDMYQWMSQRSDPAGTASHQQQRQLQDKLSNAVMQQQQQASSSSERLFPPTDVLSSHHQATHRTKHGAGRLQLTPQLPFDVAAGSDLLRRHTDGETPRGGQLNRWTAQPQQQQQQQQQLEAVDHENVHVDYDPILDIWKLRKGPPV</sequence>
<accession>A0A0S4ILB7</accession>
<feature type="region of interest" description="Disordered" evidence="1">
    <location>
        <begin position="1"/>
        <end position="354"/>
    </location>
</feature>
<dbReference type="AlphaFoldDB" id="A0A0S4ILB7"/>
<dbReference type="EMBL" id="CYKH01000078">
    <property type="protein sequence ID" value="CUE69651.1"/>
    <property type="molecule type" value="Genomic_DNA"/>
</dbReference>
<dbReference type="Proteomes" id="UP000051952">
    <property type="component" value="Unassembled WGS sequence"/>
</dbReference>
<feature type="compositionally biased region" description="Polar residues" evidence="1">
    <location>
        <begin position="292"/>
        <end position="352"/>
    </location>
</feature>
<feature type="compositionally biased region" description="Low complexity" evidence="1">
    <location>
        <begin position="773"/>
        <end position="783"/>
    </location>
</feature>